<keyword evidence="3" id="KW-1185">Reference proteome</keyword>
<evidence type="ECO:0000313" key="3">
    <source>
        <dbReference type="Proteomes" id="UP000785200"/>
    </source>
</evidence>
<organism evidence="2 3">
    <name type="scientific">Hyphodiscus hymeniophilus</name>
    <dbReference type="NCBI Taxonomy" id="353542"/>
    <lineage>
        <taxon>Eukaryota</taxon>
        <taxon>Fungi</taxon>
        <taxon>Dikarya</taxon>
        <taxon>Ascomycota</taxon>
        <taxon>Pezizomycotina</taxon>
        <taxon>Leotiomycetes</taxon>
        <taxon>Helotiales</taxon>
        <taxon>Hyphodiscaceae</taxon>
        <taxon>Hyphodiscus</taxon>
    </lineage>
</organism>
<dbReference type="OrthoDB" id="3513892at2759"/>
<evidence type="ECO:0000313" key="2">
    <source>
        <dbReference type="EMBL" id="KAG0650149.1"/>
    </source>
</evidence>
<reference evidence="2" key="1">
    <citation type="submission" date="2019-07" db="EMBL/GenBank/DDBJ databases">
        <title>Hyphodiscus hymeniophilus genome sequencing and assembly.</title>
        <authorList>
            <person name="Kramer G."/>
            <person name="Nodwell J."/>
        </authorList>
    </citation>
    <scope>NUCLEOTIDE SEQUENCE</scope>
    <source>
        <strain evidence="2">ATCC 34498</strain>
    </source>
</reference>
<accession>A0A9P6VM85</accession>
<comment type="caution">
    <text evidence="2">The sequence shown here is derived from an EMBL/GenBank/DDBJ whole genome shotgun (WGS) entry which is preliminary data.</text>
</comment>
<feature type="domain" description="2EXR" evidence="1">
    <location>
        <begin position="55"/>
        <end position="180"/>
    </location>
</feature>
<name>A0A9P6VM85_9HELO</name>
<gene>
    <name evidence="2" type="ORF">D0Z07_3460</name>
</gene>
<proteinExistence type="predicted"/>
<dbReference type="Pfam" id="PF20150">
    <property type="entry name" value="2EXR"/>
    <property type="match status" value="1"/>
</dbReference>
<evidence type="ECO:0000259" key="1">
    <source>
        <dbReference type="Pfam" id="PF20150"/>
    </source>
</evidence>
<dbReference type="PANTHER" id="PTHR35910:SF6">
    <property type="entry name" value="2EXR DOMAIN-CONTAINING PROTEIN"/>
    <property type="match status" value="1"/>
</dbReference>
<dbReference type="EMBL" id="VNKQ01000006">
    <property type="protein sequence ID" value="KAG0650149.1"/>
    <property type="molecule type" value="Genomic_DNA"/>
</dbReference>
<sequence length="386" mass="44276">MTLQLPYNPNNGAAGPPAPIPFHGPILFARVSWTAICPPASLFSCPISRPRIQTFHQFPLLPPELRLRIWSFALPRRVIELRSWGTGQYCPTKFSVTPHRLPVLFRTCRESRTEALRLYKLVKVGVSAAQRIDMREYVQWEHHPTNPQSNSDLTLDTVPLPYAVPHPPAEVYLNWENDVLYLGLEFHAHHLHDFLKGSGDGHELSGVQLIALSHNLWRGSRNGRWDELRAALYSLKTRPVKEVIIVPDDAVGALEDRWYYRRHEIKLLDPEYIYHFKPGGGEEAKTVVENLQEWFGRLWADNQTQLNGEHGAKIDDNEGVNVTIDEGVEVVRTVIAEYVPRVCVKSIRRNGQAMANFRNGLWGIQEAVGDMRYWKTWTQTEMEEIP</sequence>
<dbReference type="PANTHER" id="PTHR35910">
    <property type="entry name" value="2EXR DOMAIN-CONTAINING PROTEIN"/>
    <property type="match status" value="1"/>
</dbReference>
<dbReference type="InterPro" id="IPR045518">
    <property type="entry name" value="2EXR"/>
</dbReference>
<dbReference type="Proteomes" id="UP000785200">
    <property type="component" value="Unassembled WGS sequence"/>
</dbReference>
<protein>
    <recommendedName>
        <fullName evidence="1">2EXR domain-containing protein</fullName>
    </recommendedName>
</protein>
<dbReference type="AlphaFoldDB" id="A0A9P6VM85"/>